<evidence type="ECO:0000313" key="2">
    <source>
        <dbReference type="EMBL" id="MPM11239.1"/>
    </source>
</evidence>
<dbReference type="EMBL" id="VSSQ01001803">
    <property type="protein sequence ID" value="MPM11239.1"/>
    <property type="molecule type" value="Genomic_DNA"/>
</dbReference>
<protein>
    <submittedName>
        <fullName evidence="2">Uncharacterized protein</fullName>
    </submittedName>
</protein>
<reference evidence="2" key="1">
    <citation type="submission" date="2019-08" db="EMBL/GenBank/DDBJ databases">
        <authorList>
            <person name="Kucharzyk K."/>
            <person name="Murdoch R.W."/>
            <person name="Higgins S."/>
            <person name="Loffler F."/>
        </authorList>
    </citation>
    <scope>NUCLEOTIDE SEQUENCE</scope>
</reference>
<feature type="compositionally biased region" description="Basic and acidic residues" evidence="1">
    <location>
        <begin position="39"/>
        <end position="56"/>
    </location>
</feature>
<sequence length="307" mass="31275">MEGTLLVDTPVGVGAEEVPLPLDQEGGQPRRPGAVVVGERGREDRSRHAGGDRTPERTAPAVLRGGHVRDQRGGLEQVGEVAGRVLVGDPVEQLGADDAAGPPDPGDGGHVDVPAVLLGADPDQVQALGVGDHLGGPQCLADVLDEGVPVLDGDGAVRALEQWLQGGAQLGGGRDRAGEDGLGDGVHVHAELEGDLGGPGAGALLAGRVDDLVDQRLAGLRVDLVEHPGGDLDQVRVELALVPFAEDVGDLRHCQACRAQQAEGLADALHVGVLDAVVHHLDEVAGAVGADVGAARFTVELGRDVLQ</sequence>
<organism evidence="2">
    <name type="scientific">bioreactor metagenome</name>
    <dbReference type="NCBI Taxonomy" id="1076179"/>
    <lineage>
        <taxon>unclassified sequences</taxon>
        <taxon>metagenomes</taxon>
        <taxon>ecological metagenomes</taxon>
    </lineage>
</organism>
<comment type="caution">
    <text evidence="2">The sequence shown here is derived from an EMBL/GenBank/DDBJ whole genome shotgun (WGS) entry which is preliminary data.</text>
</comment>
<proteinExistence type="predicted"/>
<name>A0A644X5B4_9ZZZZ</name>
<gene>
    <name evidence="2" type="ORF">SDC9_57578</name>
</gene>
<dbReference type="AlphaFoldDB" id="A0A644X5B4"/>
<feature type="region of interest" description="Disordered" evidence="1">
    <location>
        <begin position="1"/>
        <end position="66"/>
    </location>
</feature>
<evidence type="ECO:0000256" key="1">
    <source>
        <dbReference type="SAM" id="MobiDB-lite"/>
    </source>
</evidence>
<accession>A0A644X5B4</accession>